<gene>
    <name evidence="1" type="ORF">ABUW_1283</name>
</gene>
<evidence type="ECO:0000313" key="2">
    <source>
        <dbReference type="Proteomes" id="UP000032746"/>
    </source>
</evidence>
<dbReference type="Proteomes" id="UP000032746">
    <property type="component" value="Chromosome"/>
</dbReference>
<dbReference type="AlphaFoldDB" id="A0A0D5YH09"/>
<sequence>MCGVNLTIKSKEHYLMQRKGALLTIALVALGAHHQYNTISTLQLINMEVTQTNNYHF</sequence>
<reference evidence="2" key="2">
    <citation type="submission" date="2015-03" db="EMBL/GenBank/DDBJ databases">
        <authorList>
            <person name="Gallagher L.A."/>
            <person name="Hayden H.S."/>
            <person name="Weiss E.J."/>
            <person name="Hager K.R."/>
            <person name="Ramage E."/>
            <person name="Radey M.R."/>
            <person name="Bydalek R."/>
            <person name="Manoil C."/>
            <person name="Miller S.I."/>
            <person name="Brittnacher M.J."/>
        </authorList>
    </citation>
    <scope>NUCLEOTIDE SEQUENCE [LARGE SCALE GENOMIC DNA]</scope>
    <source>
        <strain evidence="2">AB5075-UW</strain>
    </source>
</reference>
<organism evidence="1 2">
    <name type="scientific">Acinetobacter baumannii</name>
    <dbReference type="NCBI Taxonomy" id="470"/>
    <lineage>
        <taxon>Bacteria</taxon>
        <taxon>Pseudomonadati</taxon>
        <taxon>Pseudomonadota</taxon>
        <taxon>Gammaproteobacteria</taxon>
        <taxon>Moraxellales</taxon>
        <taxon>Moraxellaceae</taxon>
        <taxon>Acinetobacter</taxon>
        <taxon>Acinetobacter calcoaceticus/baumannii complex</taxon>
    </lineage>
</organism>
<dbReference type="PATRIC" id="fig|470.1345.peg.1243"/>
<name>A0A0D5YH09_ACIBA</name>
<reference evidence="1 2" key="1">
    <citation type="journal article" date="2015" name="J. Bacteriol.">
        <title>Resources for Genetic and Genomic Analysis of Emerging Pathogen Acinetobacter baumannii.</title>
        <authorList>
            <person name="Gallagher L.A."/>
            <person name="Ramage E."/>
            <person name="Weiss E.J."/>
            <person name="Radey M."/>
            <person name="Hayden H.S."/>
            <person name="Held K.G."/>
            <person name="Huse H.K."/>
            <person name="Zurawski D.V."/>
            <person name="Brittnacher M.J."/>
            <person name="Manoil C."/>
        </authorList>
    </citation>
    <scope>NUCLEOTIDE SEQUENCE [LARGE SCALE GENOMIC DNA]</scope>
    <source>
        <strain evidence="1 2">AB5075-UW</strain>
    </source>
</reference>
<evidence type="ECO:0000313" key="1">
    <source>
        <dbReference type="EMBL" id="AKA31031.1"/>
    </source>
</evidence>
<proteinExistence type="predicted"/>
<protein>
    <submittedName>
        <fullName evidence="1">Uncharacterized protein</fullName>
    </submittedName>
</protein>
<accession>A0A0D5YH09</accession>
<dbReference type="EMBL" id="CP008706">
    <property type="protein sequence ID" value="AKA31031.1"/>
    <property type="molecule type" value="Genomic_DNA"/>
</dbReference>